<dbReference type="PATRIC" id="fig|698759.3.peg.7400"/>
<evidence type="ECO:0000259" key="1">
    <source>
        <dbReference type="Pfam" id="PF02627"/>
    </source>
</evidence>
<dbReference type="SUPFAM" id="SSF69118">
    <property type="entry name" value="AhpD-like"/>
    <property type="match status" value="1"/>
</dbReference>
<dbReference type="InterPro" id="IPR003779">
    <property type="entry name" value="CMD-like"/>
</dbReference>
<comment type="caution">
    <text evidence="2">The sequence shown here is derived from an EMBL/GenBank/DDBJ whole genome shotgun (WGS) entry which is preliminary data.</text>
</comment>
<dbReference type="NCBIfam" id="TIGR00778">
    <property type="entry name" value="ahpD_dom"/>
    <property type="match status" value="1"/>
</dbReference>
<name>L1KN47_9ACTN</name>
<reference evidence="2 3" key="1">
    <citation type="submission" date="2012-11" db="EMBL/GenBank/DDBJ databases">
        <authorList>
            <person name="Huguet-Tapia J.C."/>
            <person name="Durkin A.S."/>
            <person name="Pettis G.S."/>
            <person name="Badger J.H."/>
        </authorList>
    </citation>
    <scope>NUCLEOTIDE SEQUENCE [LARGE SCALE GENOMIC DNA]</scope>
    <source>
        <strain evidence="2 3">91-03</strain>
    </source>
</reference>
<keyword evidence="3" id="KW-1185">Reference proteome</keyword>
<evidence type="ECO:0000313" key="3">
    <source>
        <dbReference type="Proteomes" id="UP000010411"/>
    </source>
</evidence>
<dbReference type="AlphaFoldDB" id="L1KN47"/>
<dbReference type="Pfam" id="PF02627">
    <property type="entry name" value="CMD"/>
    <property type="match status" value="1"/>
</dbReference>
<protein>
    <submittedName>
        <fullName evidence="2">Alkylhydroperoxidase AhpD family core domain protein</fullName>
    </submittedName>
</protein>
<accession>L1KN47</accession>
<dbReference type="GO" id="GO:0051920">
    <property type="term" value="F:peroxiredoxin activity"/>
    <property type="evidence" value="ECO:0007669"/>
    <property type="project" value="InterPro"/>
</dbReference>
<keyword evidence="2" id="KW-0560">Oxidoreductase</keyword>
<organism evidence="2 3">
    <name type="scientific">Streptomyces ipomoeae 91-03</name>
    <dbReference type="NCBI Taxonomy" id="698759"/>
    <lineage>
        <taxon>Bacteria</taxon>
        <taxon>Bacillati</taxon>
        <taxon>Actinomycetota</taxon>
        <taxon>Actinomycetes</taxon>
        <taxon>Kitasatosporales</taxon>
        <taxon>Streptomycetaceae</taxon>
        <taxon>Streptomyces</taxon>
    </lineage>
</organism>
<dbReference type="Proteomes" id="UP000010411">
    <property type="component" value="Unassembled WGS sequence"/>
</dbReference>
<dbReference type="PANTHER" id="PTHR34846:SF10">
    <property type="entry name" value="CYTOPLASMIC PROTEIN"/>
    <property type="match status" value="1"/>
</dbReference>
<dbReference type="PANTHER" id="PTHR34846">
    <property type="entry name" value="4-CARBOXYMUCONOLACTONE DECARBOXYLASE FAMILY PROTEIN (AFU_ORTHOLOGUE AFUA_6G11590)"/>
    <property type="match status" value="1"/>
</dbReference>
<dbReference type="InterPro" id="IPR004675">
    <property type="entry name" value="AhpD_core"/>
</dbReference>
<dbReference type="InterPro" id="IPR029032">
    <property type="entry name" value="AhpD-like"/>
</dbReference>
<feature type="domain" description="Carboxymuconolactone decarboxylase-like" evidence="1">
    <location>
        <begin position="140"/>
        <end position="225"/>
    </location>
</feature>
<dbReference type="Gene3D" id="1.20.1290.10">
    <property type="entry name" value="AhpD-like"/>
    <property type="match status" value="1"/>
</dbReference>
<gene>
    <name evidence="2" type="ORF">STRIP9103_08987</name>
</gene>
<sequence>MFGVMPCLVWKALMAWQSVADCLPSTGRPRNFSTCFWYGPVCVVQLAACAGAVPTASASGVSSPVTVSAIAPLLPMSPMGFFPFHTLCWFRLPRHRSGLGGCGVGPVETKQLHGENFGYRVLPMSNSDSISRVALKKITPDVSSAMGSLHAAAVSAARDAKVEPELLELIRIRASQINGCAFCLDMHTKDARAQGETEQRIYALNAWEETPFFTARERAALALTEAVTLVHDGRVPDAVYAAAAEVFDEEQIAALIWAATVINAYNRIAIATRMVPGAYQPAQK</sequence>
<keyword evidence="2" id="KW-0575">Peroxidase</keyword>
<evidence type="ECO:0000313" key="2">
    <source>
        <dbReference type="EMBL" id="EKX61905.1"/>
    </source>
</evidence>
<proteinExistence type="predicted"/>
<dbReference type="EMBL" id="AEJC01000554">
    <property type="protein sequence ID" value="EKX61905.1"/>
    <property type="molecule type" value="Genomic_DNA"/>
</dbReference>